<evidence type="ECO:0000256" key="7">
    <source>
        <dbReference type="SAM" id="MobiDB-lite"/>
    </source>
</evidence>
<dbReference type="InterPro" id="IPR006153">
    <property type="entry name" value="Cation/H_exchanger_TM"/>
</dbReference>
<gene>
    <name evidence="10" type="ORF">PILCRDRAFT_826429</name>
</gene>
<feature type="transmembrane region" description="Helical" evidence="8">
    <location>
        <begin position="135"/>
        <end position="158"/>
    </location>
</feature>
<keyword evidence="6 8" id="KW-0472">Membrane</keyword>
<feature type="transmembrane region" description="Helical" evidence="8">
    <location>
        <begin position="347"/>
        <end position="367"/>
    </location>
</feature>
<protein>
    <recommendedName>
        <fullName evidence="9">Cation/H+ exchanger transmembrane domain-containing protein</fullName>
    </recommendedName>
</protein>
<evidence type="ECO:0000256" key="1">
    <source>
        <dbReference type="ARBA" id="ARBA00004141"/>
    </source>
</evidence>
<proteinExistence type="predicted"/>
<dbReference type="EMBL" id="KN833035">
    <property type="protein sequence ID" value="KIM76418.1"/>
    <property type="molecule type" value="Genomic_DNA"/>
</dbReference>
<feature type="transmembrane region" description="Helical" evidence="8">
    <location>
        <begin position="233"/>
        <end position="253"/>
    </location>
</feature>
<evidence type="ECO:0000313" key="10">
    <source>
        <dbReference type="EMBL" id="KIM76418.1"/>
    </source>
</evidence>
<dbReference type="InterPro" id="IPR038770">
    <property type="entry name" value="Na+/solute_symporter_sf"/>
</dbReference>
<organism evidence="10 11">
    <name type="scientific">Piloderma croceum (strain F 1598)</name>
    <dbReference type="NCBI Taxonomy" id="765440"/>
    <lineage>
        <taxon>Eukaryota</taxon>
        <taxon>Fungi</taxon>
        <taxon>Dikarya</taxon>
        <taxon>Basidiomycota</taxon>
        <taxon>Agaricomycotina</taxon>
        <taxon>Agaricomycetes</taxon>
        <taxon>Agaricomycetidae</taxon>
        <taxon>Atheliales</taxon>
        <taxon>Atheliaceae</taxon>
        <taxon>Piloderma</taxon>
    </lineage>
</organism>
<feature type="transmembrane region" description="Helical" evidence="8">
    <location>
        <begin position="387"/>
        <end position="408"/>
    </location>
</feature>
<keyword evidence="3 8" id="KW-0812">Transmembrane</keyword>
<evidence type="ECO:0000256" key="4">
    <source>
        <dbReference type="ARBA" id="ARBA00022989"/>
    </source>
</evidence>
<dbReference type="InParanoid" id="A0A0C3AR55"/>
<name>A0A0C3AR55_PILCF</name>
<feature type="transmembrane region" description="Helical" evidence="8">
    <location>
        <begin position="203"/>
        <end position="227"/>
    </location>
</feature>
<dbReference type="Proteomes" id="UP000054166">
    <property type="component" value="Unassembled WGS sequence"/>
</dbReference>
<comment type="subcellular location">
    <subcellularLocation>
        <location evidence="1">Membrane</location>
        <topology evidence="1">Multi-pass membrane protein</topology>
    </subcellularLocation>
</comment>
<accession>A0A0C3AR55</accession>
<evidence type="ECO:0000313" key="11">
    <source>
        <dbReference type="Proteomes" id="UP000054166"/>
    </source>
</evidence>
<feature type="region of interest" description="Disordered" evidence="7">
    <location>
        <begin position="508"/>
        <end position="529"/>
    </location>
</feature>
<dbReference type="Gene3D" id="1.20.1530.20">
    <property type="match status" value="1"/>
</dbReference>
<feature type="transmembrane region" description="Helical" evidence="8">
    <location>
        <begin position="41"/>
        <end position="62"/>
    </location>
</feature>
<dbReference type="InterPro" id="IPR050794">
    <property type="entry name" value="CPA2_transporter"/>
</dbReference>
<evidence type="ECO:0000256" key="3">
    <source>
        <dbReference type="ARBA" id="ARBA00022692"/>
    </source>
</evidence>
<sequence length="896" mass="95748">MGQFANDLARISRALVRRAAPSQSGLFSGLNPSKYNASDPMPLWVIQVALIIALTQLLGLILGRIRQPRVIAEVIGGVFLGPTILGRIPGFTAAIFPDASIPLLSLTSTIGLVIFLFLVGLEIDVRIIRRNIKASIAISAAGLIVPLGLGAALGVGIYRQFVNPTVNFGYFVLFSAVAVGITAFPVLCRILTETKLLDTTVGVVTLSAGVGNDVVGWILLALIVALVNAGNGITALYVLLTSVGFVLFMLYPVRWAYKWLAIRSGCLETGQPSKTMMTLTLLIVFVAAFFTDVIGVHPIFGGFLAGLIIPHENGYAITVVEKLEDLVSIIFLPLYFTLSGLRTNLGLLNNGVTWGWTILLCTVSFLAKSVPCFTTAKLFGFNLRESAAIGALMSCKGLVELIVLNVGFQAGILDTRTFSMFVVHAIILTCMTTPLTLWVYPPKYRTLHGVASDKSGSGADESALAKRFSENEVKTKFAVILDKMEQLPAAMTLTQLLQSPAVMSSTSSRVSTVSDDQKAPDDTAMPTLPTAVAAPSNTRITIDVLRLIELTDRTSAVLKSHAAESIIHTDPVVSIFRTFGYLSRIFVSAALNVVSHDEFSSAIATHARECESQLVIVPWCRGGGTVDEGTTTSAHNPFDGIFSKAAGRDQTSSVVYSNFIRKVFSDTPTDVALFVDRGIPSFNASLPQTANQHLFLPFFGGPDDRLSLSFVVQLCANPTVTATVVRMKKTASDELSPVNTIEEEKAAAAVSAMHNSLTFADTVYGHGNTTTRLESETADTLLWDRYASSTDTHSPAITSALGRIDFSYQSSSKPLHAVLDKAASEVLRVSGRTLVVVVGRSRRLATESHQAELRQIVGERGLIGGSDSVPRTLGDVGAALVASGTNASILVMQACL</sequence>
<keyword evidence="4 8" id="KW-1133">Transmembrane helix</keyword>
<feature type="transmembrane region" description="Helical" evidence="8">
    <location>
        <begin position="420"/>
        <end position="440"/>
    </location>
</feature>
<feature type="domain" description="Cation/H+ exchanger transmembrane" evidence="9">
    <location>
        <begin position="55"/>
        <end position="436"/>
    </location>
</feature>
<evidence type="ECO:0000256" key="8">
    <source>
        <dbReference type="SAM" id="Phobius"/>
    </source>
</evidence>
<feature type="transmembrane region" description="Helical" evidence="8">
    <location>
        <begin position="102"/>
        <end position="123"/>
    </location>
</feature>
<dbReference type="PANTHER" id="PTHR32468:SF0">
    <property type="entry name" value="K(+)_H(+) ANTIPORTER 1"/>
    <property type="match status" value="1"/>
</dbReference>
<feature type="transmembrane region" description="Helical" evidence="8">
    <location>
        <begin position="170"/>
        <end position="191"/>
    </location>
</feature>
<reference evidence="11" key="2">
    <citation type="submission" date="2015-01" db="EMBL/GenBank/DDBJ databases">
        <title>Evolutionary Origins and Diversification of the Mycorrhizal Mutualists.</title>
        <authorList>
            <consortium name="DOE Joint Genome Institute"/>
            <consortium name="Mycorrhizal Genomics Consortium"/>
            <person name="Kohler A."/>
            <person name="Kuo A."/>
            <person name="Nagy L.G."/>
            <person name="Floudas D."/>
            <person name="Copeland A."/>
            <person name="Barry K.W."/>
            <person name="Cichocki N."/>
            <person name="Veneault-Fourrey C."/>
            <person name="LaButti K."/>
            <person name="Lindquist E.A."/>
            <person name="Lipzen A."/>
            <person name="Lundell T."/>
            <person name="Morin E."/>
            <person name="Murat C."/>
            <person name="Riley R."/>
            <person name="Ohm R."/>
            <person name="Sun H."/>
            <person name="Tunlid A."/>
            <person name="Henrissat B."/>
            <person name="Grigoriev I.V."/>
            <person name="Hibbett D.S."/>
            <person name="Martin F."/>
        </authorList>
    </citation>
    <scope>NUCLEOTIDE SEQUENCE [LARGE SCALE GENOMIC DNA]</scope>
    <source>
        <strain evidence="11">F 1598</strain>
    </source>
</reference>
<evidence type="ECO:0000256" key="6">
    <source>
        <dbReference type="ARBA" id="ARBA00023136"/>
    </source>
</evidence>
<keyword evidence="2" id="KW-0813">Transport</keyword>
<dbReference type="FunCoup" id="A0A0C3AR55">
    <property type="interactions" value="17"/>
</dbReference>
<keyword evidence="5" id="KW-0406">Ion transport</keyword>
<dbReference type="PANTHER" id="PTHR32468">
    <property type="entry name" value="CATION/H + ANTIPORTER"/>
    <property type="match status" value="1"/>
</dbReference>
<dbReference type="GO" id="GO:0016020">
    <property type="term" value="C:membrane"/>
    <property type="evidence" value="ECO:0007669"/>
    <property type="project" value="UniProtKB-SubCell"/>
</dbReference>
<dbReference type="GO" id="GO:1902600">
    <property type="term" value="P:proton transmembrane transport"/>
    <property type="evidence" value="ECO:0007669"/>
    <property type="project" value="InterPro"/>
</dbReference>
<evidence type="ECO:0000259" key="9">
    <source>
        <dbReference type="Pfam" id="PF00999"/>
    </source>
</evidence>
<dbReference type="HOGENOM" id="CLU_005126_10_1_1"/>
<keyword evidence="11" id="KW-1185">Reference proteome</keyword>
<evidence type="ECO:0000256" key="2">
    <source>
        <dbReference type="ARBA" id="ARBA00022448"/>
    </source>
</evidence>
<dbReference type="AlphaFoldDB" id="A0A0C3AR55"/>
<dbReference type="GO" id="GO:0015297">
    <property type="term" value="F:antiporter activity"/>
    <property type="evidence" value="ECO:0007669"/>
    <property type="project" value="InterPro"/>
</dbReference>
<evidence type="ECO:0000256" key="5">
    <source>
        <dbReference type="ARBA" id="ARBA00023065"/>
    </source>
</evidence>
<feature type="transmembrane region" description="Helical" evidence="8">
    <location>
        <begin position="281"/>
        <end position="309"/>
    </location>
</feature>
<feature type="transmembrane region" description="Helical" evidence="8">
    <location>
        <begin position="74"/>
        <end position="96"/>
    </location>
</feature>
<feature type="transmembrane region" description="Helical" evidence="8">
    <location>
        <begin position="315"/>
        <end position="335"/>
    </location>
</feature>
<dbReference type="OrthoDB" id="2687058at2759"/>
<reference evidence="10 11" key="1">
    <citation type="submission" date="2014-04" db="EMBL/GenBank/DDBJ databases">
        <authorList>
            <consortium name="DOE Joint Genome Institute"/>
            <person name="Kuo A."/>
            <person name="Tarkka M."/>
            <person name="Buscot F."/>
            <person name="Kohler A."/>
            <person name="Nagy L.G."/>
            <person name="Floudas D."/>
            <person name="Copeland A."/>
            <person name="Barry K.W."/>
            <person name="Cichocki N."/>
            <person name="Veneault-Fourrey C."/>
            <person name="LaButti K."/>
            <person name="Lindquist E.A."/>
            <person name="Lipzen A."/>
            <person name="Lundell T."/>
            <person name="Morin E."/>
            <person name="Murat C."/>
            <person name="Sun H."/>
            <person name="Tunlid A."/>
            <person name="Henrissat B."/>
            <person name="Grigoriev I.V."/>
            <person name="Hibbett D.S."/>
            <person name="Martin F."/>
            <person name="Nordberg H.P."/>
            <person name="Cantor M.N."/>
            <person name="Hua S.X."/>
        </authorList>
    </citation>
    <scope>NUCLEOTIDE SEQUENCE [LARGE SCALE GENOMIC DNA]</scope>
    <source>
        <strain evidence="10 11">F 1598</strain>
    </source>
</reference>
<dbReference type="Pfam" id="PF00999">
    <property type="entry name" value="Na_H_Exchanger"/>
    <property type="match status" value="1"/>
</dbReference>